<evidence type="ECO:0000256" key="1">
    <source>
        <dbReference type="SAM" id="Phobius"/>
    </source>
</evidence>
<feature type="transmembrane region" description="Helical" evidence="1">
    <location>
        <begin position="224"/>
        <end position="257"/>
    </location>
</feature>
<comment type="caution">
    <text evidence="2">The sequence shown here is derived from an EMBL/GenBank/DDBJ whole genome shotgun (WGS) entry which is preliminary data.</text>
</comment>
<sequence length="258" mass="30171">MRDKIARDFVSSFSIIFSVARRARFLCNRSINKLKKNLFYLFIRFLIYLFIQKCDKVVFFIVYLGVGAWIGVIGSTFLVARIFGEIKCPVPVIHLSEINLPEMHLPEFLPQRGQNSPPPQQQRIRNLHTGNIVTDPYELLELGMQPSGPQYQHHGYYNQQHRHRREINQKECRFNEFGKKNISFPISFHKADKKNSIFNLTKNGCFDNLKNENKIRKKRDIVEVVWKECGGFIVGVWFILALIGRIVGAVLLGIYFWH</sequence>
<accession>A0A6V7V4P4</accession>
<reference evidence="2 3" key="1">
    <citation type="submission" date="2020-08" db="EMBL/GenBank/DDBJ databases">
        <authorList>
            <person name="Koutsovoulos G."/>
            <person name="Danchin GJ E."/>
        </authorList>
    </citation>
    <scope>NUCLEOTIDE SEQUENCE [LARGE SCALE GENOMIC DNA]</scope>
</reference>
<proteinExistence type="predicted"/>
<keyword evidence="1" id="KW-0812">Transmembrane</keyword>
<organism evidence="2 3">
    <name type="scientific">Meloidogyne enterolobii</name>
    <name type="common">Root-knot nematode worm</name>
    <name type="synonym">Meloidogyne mayaguensis</name>
    <dbReference type="NCBI Taxonomy" id="390850"/>
    <lineage>
        <taxon>Eukaryota</taxon>
        <taxon>Metazoa</taxon>
        <taxon>Ecdysozoa</taxon>
        <taxon>Nematoda</taxon>
        <taxon>Chromadorea</taxon>
        <taxon>Rhabditida</taxon>
        <taxon>Tylenchina</taxon>
        <taxon>Tylenchomorpha</taxon>
        <taxon>Tylenchoidea</taxon>
        <taxon>Meloidogynidae</taxon>
        <taxon>Meloidogyninae</taxon>
        <taxon>Meloidogyne</taxon>
    </lineage>
</organism>
<dbReference type="Proteomes" id="UP000580250">
    <property type="component" value="Unassembled WGS sequence"/>
</dbReference>
<keyword evidence="1" id="KW-1133">Transmembrane helix</keyword>
<evidence type="ECO:0000313" key="2">
    <source>
        <dbReference type="EMBL" id="CAD2169919.1"/>
    </source>
</evidence>
<feature type="transmembrane region" description="Helical" evidence="1">
    <location>
        <begin position="34"/>
        <end position="51"/>
    </location>
</feature>
<keyword evidence="1" id="KW-0472">Membrane</keyword>
<dbReference type="AlphaFoldDB" id="A0A6V7V4P4"/>
<protein>
    <submittedName>
        <fullName evidence="2">Uncharacterized protein</fullName>
    </submittedName>
</protein>
<feature type="transmembrane region" description="Helical" evidence="1">
    <location>
        <begin position="57"/>
        <end position="80"/>
    </location>
</feature>
<dbReference type="EMBL" id="CAJEWN010000160">
    <property type="protein sequence ID" value="CAD2169919.1"/>
    <property type="molecule type" value="Genomic_DNA"/>
</dbReference>
<gene>
    <name evidence="2" type="ORF">MENT_LOCUS21286</name>
</gene>
<name>A0A6V7V4P4_MELEN</name>
<evidence type="ECO:0000313" key="3">
    <source>
        <dbReference type="Proteomes" id="UP000580250"/>
    </source>
</evidence>